<protein>
    <submittedName>
        <fullName evidence="1">PP-loop domain protein</fullName>
    </submittedName>
</protein>
<proteinExistence type="predicted"/>
<dbReference type="InterPro" id="IPR005232">
    <property type="entry name" value="LarE"/>
</dbReference>
<dbReference type="InterPro" id="IPR052188">
    <property type="entry name" value="Ni-pincer_cofactor_biosynth"/>
</dbReference>
<dbReference type="AlphaFoldDB" id="A0A098ECF0"/>
<dbReference type="SUPFAM" id="SSF52402">
    <property type="entry name" value="Adenine nucleotide alpha hydrolases-like"/>
    <property type="match status" value="1"/>
</dbReference>
<dbReference type="NCBIfam" id="TIGR00268">
    <property type="entry name" value="ATP-dependent sacrificial sulfur transferase LarE"/>
    <property type="match status" value="1"/>
</dbReference>
<name>A0A098ECF0_9ZZZZ</name>
<dbReference type="InterPro" id="IPR014729">
    <property type="entry name" value="Rossmann-like_a/b/a_fold"/>
</dbReference>
<evidence type="ECO:0000313" key="1">
    <source>
        <dbReference type="EMBL" id="CEG13191.1"/>
    </source>
</evidence>
<dbReference type="PANTHER" id="PTHR43169">
    <property type="entry name" value="EXSB FAMILY PROTEIN"/>
    <property type="match status" value="1"/>
</dbReference>
<dbReference type="Gene3D" id="3.40.50.620">
    <property type="entry name" value="HUPs"/>
    <property type="match status" value="1"/>
</dbReference>
<reference evidence="1" key="1">
    <citation type="submission" date="2014-09" db="EMBL/GenBank/DDBJ databases">
        <authorList>
            <person name="Probst J Alexander"/>
        </authorList>
    </citation>
    <scope>NUCLEOTIDE SEQUENCE</scope>
</reference>
<gene>
    <name evidence="1" type="ORF">MSIBF_A3400004</name>
</gene>
<dbReference type="PANTHER" id="PTHR43169:SF2">
    <property type="entry name" value="NAD_GMP SYNTHASE DOMAIN-CONTAINING PROTEIN"/>
    <property type="match status" value="1"/>
</dbReference>
<dbReference type="GO" id="GO:0016783">
    <property type="term" value="F:sulfurtransferase activity"/>
    <property type="evidence" value="ECO:0007669"/>
    <property type="project" value="InterPro"/>
</dbReference>
<dbReference type="EMBL" id="CCXY01000269">
    <property type="protein sequence ID" value="CEG13191.1"/>
    <property type="molecule type" value="Genomic_DNA"/>
</dbReference>
<organism evidence="1">
    <name type="scientific">groundwater metagenome</name>
    <dbReference type="NCBI Taxonomy" id="717931"/>
    <lineage>
        <taxon>unclassified sequences</taxon>
        <taxon>metagenomes</taxon>
        <taxon>ecological metagenomes</taxon>
    </lineage>
</organism>
<accession>A0A098ECF0</accession>
<sequence length="209" mass="23837">MQKKIAKEIEISHIVVKDKENKDDQNFENFLKNPADRCYFCKKQDIEILKQIAKKYDIEAIADGTNADDLKDTGRFGIKALREEGVISPLAEVGLTKQEIRKIAGKIKLTNTEKPSMACLASRIPCNEPLTKERIKRIEKAENLINGMLSSKRAKNLINIKVRDHKNIARIECNVEGIGLIIKNRNKIVRALKNLNYEYVVLDLEGYSK</sequence>